<feature type="transmembrane region" description="Helical" evidence="6">
    <location>
        <begin position="129"/>
        <end position="147"/>
    </location>
</feature>
<evidence type="ECO:0000256" key="5">
    <source>
        <dbReference type="ARBA" id="ARBA00023136"/>
    </source>
</evidence>
<feature type="transmembrane region" description="Helical" evidence="6">
    <location>
        <begin position="279"/>
        <end position="298"/>
    </location>
</feature>
<feature type="region of interest" description="Disordered" evidence="7">
    <location>
        <begin position="161"/>
        <end position="186"/>
    </location>
</feature>
<evidence type="ECO:0000256" key="4">
    <source>
        <dbReference type="ARBA" id="ARBA00022989"/>
    </source>
</evidence>
<comment type="similarity">
    <text evidence="2 6">Belongs to the GDT1 family.</text>
</comment>
<evidence type="ECO:0000313" key="9">
    <source>
        <dbReference type="Proteomes" id="UP001642540"/>
    </source>
</evidence>
<dbReference type="EMBL" id="CAXLJM020000057">
    <property type="protein sequence ID" value="CAL8118142.1"/>
    <property type="molecule type" value="Genomic_DNA"/>
</dbReference>
<evidence type="ECO:0000256" key="6">
    <source>
        <dbReference type="RuleBase" id="RU365102"/>
    </source>
</evidence>
<keyword evidence="5 6" id="KW-0472">Membrane</keyword>
<dbReference type="PANTHER" id="PTHR12608">
    <property type="entry name" value="TRANSMEMBRANE PROTEIN HTP-1 RELATED"/>
    <property type="match status" value="1"/>
</dbReference>
<dbReference type="PANTHER" id="PTHR12608:SF1">
    <property type="entry name" value="TRANSMEMBRANE PROTEIN 165"/>
    <property type="match status" value="1"/>
</dbReference>
<comment type="caution">
    <text evidence="8">The sequence shown here is derived from an EMBL/GenBank/DDBJ whole genome shotgun (WGS) entry which is preliminary data.</text>
</comment>
<keyword evidence="4 6" id="KW-1133">Transmembrane helix</keyword>
<feature type="transmembrane region" description="Helical" evidence="6">
    <location>
        <begin position="97"/>
        <end position="117"/>
    </location>
</feature>
<sequence>MGKFKAPKVLSALRCLVILLVAVIPFFVESAPHPQGAIAEVEPDPVAVPVDGAGTVKTGKNGFFSGLISSFSMIVVSELGDKTFFIAAIMAMRHSRLIVFAGAISALGLMTVISALFGGYVTTLIPRFYTYYISTALFAIFGLKMLYDGFKMGEDEGAEEMEEVQQDLRQREENENTPLTSSISSASVNKLNSSEAKPSKIYARARRFLYSIFSRVYLQSLTMTFLAEWGDRSQLATVVLAAREDIWGTCVGGVVGHAICTGLAVVGGRIIAQRISVKTVTIIGGFVFLGFAIVSLFMDPS</sequence>
<feature type="signal peptide" evidence="6">
    <location>
        <begin position="1"/>
        <end position="30"/>
    </location>
</feature>
<dbReference type="InterPro" id="IPR001727">
    <property type="entry name" value="GDT1-like"/>
</dbReference>
<evidence type="ECO:0000256" key="2">
    <source>
        <dbReference type="ARBA" id="ARBA00009190"/>
    </source>
</evidence>
<feature type="compositionally biased region" description="Polar residues" evidence="7">
    <location>
        <begin position="176"/>
        <end position="186"/>
    </location>
</feature>
<organism evidence="8 9">
    <name type="scientific">Orchesella dallaii</name>
    <dbReference type="NCBI Taxonomy" id="48710"/>
    <lineage>
        <taxon>Eukaryota</taxon>
        <taxon>Metazoa</taxon>
        <taxon>Ecdysozoa</taxon>
        <taxon>Arthropoda</taxon>
        <taxon>Hexapoda</taxon>
        <taxon>Collembola</taxon>
        <taxon>Entomobryomorpha</taxon>
        <taxon>Entomobryoidea</taxon>
        <taxon>Orchesellidae</taxon>
        <taxon>Orchesellinae</taxon>
        <taxon>Orchesella</taxon>
    </lineage>
</organism>
<keyword evidence="9" id="KW-1185">Reference proteome</keyword>
<keyword evidence="6" id="KW-0732">Signal</keyword>
<dbReference type="InterPro" id="IPR049555">
    <property type="entry name" value="GDT1-like_CS"/>
</dbReference>
<feature type="transmembrane region" description="Helical" evidence="6">
    <location>
        <begin position="208"/>
        <end position="226"/>
    </location>
</feature>
<dbReference type="Proteomes" id="UP001642540">
    <property type="component" value="Unassembled WGS sequence"/>
</dbReference>
<evidence type="ECO:0000256" key="3">
    <source>
        <dbReference type="ARBA" id="ARBA00022692"/>
    </source>
</evidence>
<comment type="subcellular location">
    <subcellularLocation>
        <location evidence="1 6">Membrane</location>
        <topology evidence="1 6">Multi-pass membrane protein</topology>
    </subcellularLocation>
</comment>
<keyword evidence="3 6" id="KW-0812">Transmembrane</keyword>
<reference evidence="8 9" key="1">
    <citation type="submission" date="2024-08" db="EMBL/GenBank/DDBJ databases">
        <authorList>
            <person name="Cucini C."/>
            <person name="Frati F."/>
        </authorList>
    </citation>
    <scope>NUCLEOTIDE SEQUENCE [LARGE SCALE GENOMIC DNA]</scope>
</reference>
<feature type="transmembrane region" description="Helical" evidence="6">
    <location>
        <begin position="246"/>
        <end position="267"/>
    </location>
</feature>
<proteinExistence type="inferred from homology"/>
<evidence type="ECO:0000313" key="8">
    <source>
        <dbReference type="EMBL" id="CAL8118142.1"/>
    </source>
</evidence>
<dbReference type="Pfam" id="PF01169">
    <property type="entry name" value="GDT1"/>
    <property type="match status" value="2"/>
</dbReference>
<accession>A0ABP1R4A3</accession>
<protein>
    <recommendedName>
        <fullName evidence="6">GDT1 family protein</fullName>
    </recommendedName>
</protein>
<dbReference type="PROSITE" id="PS01214">
    <property type="entry name" value="UPF0016"/>
    <property type="match status" value="1"/>
</dbReference>
<name>A0ABP1R4A3_9HEXA</name>
<feature type="chain" id="PRO_5044956038" description="GDT1 family protein" evidence="6">
    <location>
        <begin position="31"/>
        <end position="301"/>
    </location>
</feature>
<gene>
    <name evidence="8" type="ORF">ODALV1_LOCUS17998</name>
</gene>
<evidence type="ECO:0000256" key="7">
    <source>
        <dbReference type="SAM" id="MobiDB-lite"/>
    </source>
</evidence>
<evidence type="ECO:0000256" key="1">
    <source>
        <dbReference type="ARBA" id="ARBA00004141"/>
    </source>
</evidence>